<protein>
    <recommendedName>
        <fullName evidence="4">Dialkylresorcinol condensing enzyme</fullName>
    </recommendedName>
</protein>
<reference evidence="2" key="1">
    <citation type="submission" date="2022-10" db="EMBL/GenBank/DDBJ databases">
        <title>Chitinophaga sp. nov., isolated from soil.</title>
        <authorList>
            <person name="Jeon C.O."/>
        </authorList>
    </citation>
    <scope>NUCLEOTIDE SEQUENCE</scope>
    <source>
        <strain evidence="2">R8</strain>
    </source>
</reference>
<dbReference type="EMBL" id="CP107006">
    <property type="protein sequence ID" value="UYQ91832.1"/>
    <property type="molecule type" value="Genomic_DNA"/>
</dbReference>
<dbReference type="Gene3D" id="3.40.50.360">
    <property type="match status" value="1"/>
</dbReference>
<accession>A0ABY6J114</accession>
<gene>
    <name evidence="2" type="ORF">MKQ68_17235</name>
</gene>
<proteinExistence type="predicted"/>
<organism evidence="2 3">
    <name type="scientific">Chitinophaga horti</name>
    <dbReference type="NCBI Taxonomy" id="2920382"/>
    <lineage>
        <taxon>Bacteria</taxon>
        <taxon>Pseudomonadati</taxon>
        <taxon>Bacteroidota</taxon>
        <taxon>Chitinophagia</taxon>
        <taxon>Chitinophagales</taxon>
        <taxon>Chitinophagaceae</taxon>
        <taxon>Chitinophaga</taxon>
    </lineage>
</organism>
<name>A0ABY6J114_9BACT</name>
<evidence type="ECO:0000256" key="1">
    <source>
        <dbReference type="SAM" id="Phobius"/>
    </source>
</evidence>
<keyword evidence="1" id="KW-0472">Membrane</keyword>
<sequence length="306" mass="34046">MTDNPKILVIYFTQTGQLKAIIDRVLAPLQGKADIRFEQIVPVAPFPFPWTKQQFYDAMPECVLHRPRAIEPLKTSADEHFDLVVLAYQPWFLSPSQPVTAFLQSEAGKRLLKGKNVLTLVGARNMWLNPQERVKQYLKDAGANLVGNVVLVDKHNNLVSVLTVFRWAFKGQKEASGLLPEAGVSSADIQAASRFGEPIARALVTKDWSSLQPALLKLGAVEINPGLVVLEARAQKPFRFWAGYIAEKGGPGAAERQGRIKMYRTLLILGIFTLTPISAISAKFAVIFKKKELEDEVEYHKGVSLR</sequence>
<dbReference type="Proteomes" id="UP001162741">
    <property type="component" value="Chromosome"/>
</dbReference>
<feature type="transmembrane region" description="Helical" evidence="1">
    <location>
        <begin position="266"/>
        <end position="288"/>
    </location>
</feature>
<dbReference type="InterPro" id="IPR029039">
    <property type="entry name" value="Flavoprotein-like_sf"/>
</dbReference>
<keyword evidence="1" id="KW-0812">Transmembrane</keyword>
<dbReference type="SUPFAM" id="SSF52218">
    <property type="entry name" value="Flavoproteins"/>
    <property type="match status" value="1"/>
</dbReference>
<evidence type="ECO:0000313" key="2">
    <source>
        <dbReference type="EMBL" id="UYQ91832.1"/>
    </source>
</evidence>
<keyword evidence="3" id="KW-1185">Reference proteome</keyword>
<evidence type="ECO:0008006" key="4">
    <source>
        <dbReference type="Google" id="ProtNLM"/>
    </source>
</evidence>
<evidence type="ECO:0000313" key="3">
    <source>
        <dbReference type="Proteomes" id="UP001162741"/>
    </source>
</evidence>
<dbReference type="RefSeq" id="WP_264280199.1">
    <property type="nucleotide sequence ID" value="NZ_CP107006.1"/>
</dbReference>
<keyword evidence="1" id="KW-1133">Transmembrane helix</keyword>